<organism evidence="2 3">
    <name type="scientific">Hermetia illucens</name>
    <name type="common">Black soldier fly</name>
    <dbReference type="NCBI Taxonomy" id="343691"/>
    <lineage>
        <taxon>Eukaryota</taxon>
        <taxon>Metazoa</taxon>
        <taxon>Ecdysozoa</taxon>
        <taxon>Arthropoda</taxon>
        <taxon>Hexapoda</taxon>
        <taxon>Insecta</taxon>
        <taxon>Pterygota</taxon>
        <taxon>Neoptera</taxon>
        <taxon>Endopterygota</taxon>
        <taxon>Diptera</taxon>
        <taxon>Brachycera</taxon>
        <taxon>Stratiomyomorpha</taxon>
        <taxon>Stratiomyidae</taxon>
        <taxon>Hermetiinae</taxon>
        <taxon>Hermetia</taxon>
    </lineage>
</organism>
<proteinExistence type="predicted"/>
<evidence type="ECO:0000256" key="1">
    <source>
        <dbReference type="SAM" id="Phobius"/>
    </source>
</evidence>
<keyword evidence="3" id="KW-1185">Reference proteome</keyword>
<name>A0A7R8UAI1_HERIL</name>
<feature type="transmembrane region" description="Helical" evidence="1">
    <location>
        <begin position="7"/>
        <end position="23"/>
    </location>
</feature>
<dbReference type="EMBL" id="LR899009">
    <property type="protein sequence ID" value="CAD7077124.1"/>
    <property type="molecule type" value="Genomic_DNA"/>
</dbReference>
<dbReference type="OMA" id="YVNFFGR"/>
<dbReference type="AlphaFoldDB" id="A0A7R8UAI1"/>
<dbReference type="OrthoDB" id="6433308at2759"/>
<dbReference type="InParanoid" id="A0A7R8UAI1"/>
<evidence type="ECO:0000313" key="3">
    <source>
        <dbReference type="Proteomes" id="UP000594454"/>
    </source>
</evidence>
<keyword evidence="1" id="KW-1133">Transmembrane helix</keyword>
<reference evidence="2 3" key="1">
    <citation type="submission" date="2020-11" db="EMBL/GenBank/DDBJ databases">
        <authorList>
            <person name="Wallbank WR R."/>
            <person name="Pardo Diaz C."/>
            <person name="Kozak K."/>
            <person name="Martin S."/>
            <person name="Jiggins C."/>
            <person name="Moest M."/>
            <person name="Warren A I."/>
            <person name="Generalovic N T."/>
            <person name="Byers J.R.P. K."/>
            <person name="Montejo-Kovacevich G."/>
            <person name="Yen C E."/>
        </authorList>
    </citation>
    <scope>NUCLEOTIDE SEQUENCE [LARGE SCALE GENOMIC DNA]</scope>
</reference>
<gene>
    <name evidence="2" type="ORF">HERILL_LOCUS498</name>
</gene>
<accession>A0A7R8UAI1</accession>
<sequence length="421" mass="48591">MRKYQQLLLVIISITSVAILLMYKSENNRLRYVLEVVNFFGRSDAAVLDRLENNTKADYGYDFSSPLPVWQYIGDNFHTYSSFWEKKELTPGGTAISIVVGARGALVNFKCGIRYKEGKVISGKFAFVIVDTPRPQNEQYPDQFTVYKFLCKITRDFGVAENVILISTKTKAEYELSLRHIKNKEIKERAEMNVCVNMVAYNSSNTAALSEFSTKTNVMQFFLFHQTIGVDNFLVYNADALSGHTRKLLSQAGIHINYFPYNFPFDYRSPATRTILELDCTMRSMNTAQTATLLEINEFFFTGENLRSPDSMLTGLKHYDSDVNRFELTTYSVCMDARFKLLLDSKFYDPERTPGHKIYIYKLHMLAEHIKIMPLAISHAFVHVYTNCVGSKDLLHEWRGSIRSDFLQYIEDVRKEIGFMF</sequence>
<protein>
    <recommendedName>
        <fullName evidence="4">Glycosyltransferase family 92 protein</fullName>
    </recommendedName>
</protein>
<evidence type="ECO:0000313" key="2">
    <source>
        <dbReference type="EMBL" id="CAD7077124.1"/>
    </source>
</evidence>
<evidence type="ECO:0008006" key="4">
    <source>
        <dbReference type="Google" id="ProtNLM"/>
    </source>
</evidence>
<keyword evidence="1" id="KW-0472">Membrane</keyword>
<keyword evidence="1" id="KW-0812">Transmembrane</keyword>
<dbReference type="Proteomes" id="UP000594454">
    <property type="component" value="Chromosome 1"/>
</dbReference>